<sequence>MSDVMQRGRAATTAQRSEDRGIAVIGTACRFPGAGDPESFRRLLREGRSALTEPPPGRAPAAAHIGGRPLPGGFVDAEVFDPEPFGISPREAAAMDPRQRLLLELAWESAEDARLPVERLRGSRTGVFVGAMGDDHSARTAEPTHHTLTATSRAVIANRISYVFGLRGPSMAVDTGQSSALAAVHLAVESLRRGESDLAAAGGAHLNLAPEAAEREREFGALSPSGRCRTFDARADGYARGEGGGVVLLKPLAQARADGDRVHAVLLGGAVGNDGGGPSLAAPTAGGQADVVRLACRDAGVDPAEVGYVELHGTGTRAGDPVEAAALGEALGAHRPAGDPLPVGSVKTNIGHLGAAAGIAGLIKAVLAVESGELAPVAGFASAHPDIPLADLGLAVQRTAEPWPATGARRVAGVSSFGMGGTNCHMLLAQPPPGTGAAAATGTDRASGRSERSGADDGAAPAYRPFVLSAAGDAALRAQAGRLHARVEADPGLDPPGLAGALATTRSALPRRAAVVAADRADLLTGLAALHDGTRRTGVLRGTVREGPLAVVFPGQGTQYSGMGRALSEREPVFAAALDAVCAELDPLLPSPLRTVLWAREGTGPASLLDRTGWTQPALFAVGVALYRLLESWGVRPRLVAGHSIGEVAAAHVSGMFTLADACRLVAARARGLDALPEGGAMFAVRAGAAETGALIDAQGVGAEVAIAAVNGPESVVISGARDPAARIAELLGERGRSTRRLQVSHAFHSPLVDPALPALRAAARGLRVRPADGPALVSGVTGRVAGPDELADPQYWAHQARHAVRFADCLDTLHDYGTGVYCELGPGGSLSAMAREAAEARGGASEAAFVAGIRPGGEERAAAEYAAALHVNGVGLDRHAVWAGGAEPVELPTYAFQRRSFAPRPAADPEAPDAPQARDARGAGAAEAAPGADARHSTEAGVPGEGGGEPRAHTAADRRRLRELVLSETAAVLGHASHAGVDPGTAFRDLGFDSILAVELRDRISEATGLALPATLLFDAPTPERLAARLRAEQDGPDPAAGDGAPRAYASSDASVAVVGVGCRFPGGVGSPEGLWDLVASGGDATSGFPGDRGWDVEGLFDPDGGRAGSSRVRRGGFLADAAGFDAAFFGVSPREALAMDPQQRVLLETAWEAVERAGLRPADLRGRRVGVFAGASGQDYGPRLHEPAAGTGGHLLTGRTGGAVSGRISYVLGFTGPAVTVDTACSSSLVALHQAVQALRRGECDLALAGGATVMATPGMFTEFSAQRGLAPDGRCKPYTAAADGTAWAEGAGVLVLERLSDAVAAGRRIWGVVRGSAVNSDGASNGLSAPSGVAQEAVMRAALADAGVGASEVGVVEGHGTGTVLGDPIEVRALGAVYGRARVGAGGVVVGSVKANIAHAQAAAGVAGLVSLLGVVGRGVVPGLAGAEEGLSELVDWGGLGLGAVVGGSRVWEESGGRRIGAVSSFGISGTNAHVLVEEPPAGHAYDFAALAAPADAVPAPGRLLGGLDETPGAAATPPASAPTGADGPAGRTGETEETGRTGESAPPAEPPVRTDLVPWAVSGAAPEAVHHQAQRLRSALRAGPRTGPADVAYALAAERTHFEHRAVVLASERDTLMDGLSALARGRAQPPGARTVQGSADLPEGPVLVFGGQGSQWTGMGAELLEASRAFRERFAACERALAPHVDWSPQAVLRGDAQAPGLERVDVVQPVLWAVMVSLAQVWRRVGVAPAAVVGHSQGEVAAACVAGALTLDDAAAVVALRSRAVAELVPGGAMAALGEGPERTRQRPEVRGGRVHIAALNGPAATVVSGDADAVAALVAAAGEEGVRARDIDVDYASHTPRVDAARTRIAAELAGIAPRSCDVPFYSTVTGTELDGAGLDAEYWYRNLREPVRFGPAVRAAAGAGHGLFIECGPHPVLTAAVEDTLAEVRAAGTALGTLRRGEGGADRLLTSIAEAFVRGAPVDWTALVPSARPGGVALPTYPFQHGRYWLQAPRAGADPAALGQAGTGHPLLGAAVDVGDGQAVCTGRLSVREQPWLADHAVGGRILLAGSALAELALAAGGRLGYLRLEELALTEPLVLPDDGGGTDVRVVLSAPDGDGRRTCAVYARPAGGEQPWQRHASGALTAGDPLSAPAAPDRQQWPPEGATPVAIADAYTRLAERGYAYGPAFRGLTRLWRRGADVFAEVSLPEPVRSGADAFELHPALLDAALHAWLVAAPEGDAALHLPHTFSGLALLARGAADLRVHLRTDGTGSVGLDLTDPVGAPVARLDRLVLRPPAPDPAGDGADLYTLDWPERAELPPPSGGRWAFVGVAPERVGPAPAPRGGTGGTDGAADRCYADFDALLDDVDAGRPVPDTVVAACPEAGGRDPRSAARAVARQVLERARWWCGDERFGAGRLILLTRDAVAATPADRLDGLAQTPAWGLLRCAQAENPGRFALVDDDGAAPLGPLLRRVAADGAEQAALRGGRVHVARVAVAPPPPAPGPSGDGAPWHIDVAAPGSLDRALPRPAPWASAPLEAGGVRIDVRAAGMNFRDVVVGLGLLDGEQGMGIEGAGVVTEAGPGVDGLAVGDRVMGLFDAAFGPAAVADHRRIVRVPSGWTFERAAAVPVAYLTAYYGLVDLARVRPGESVLVHAAAGGVGTAAVALARHLGAEVFATASPGKQPLLRAMGVDADRLASSRTTGFAAAFSRPDSRSGGVDVVLNALTGEFVDASLGLMTPGGRFLEMGKTDLRDPQRVAAEYAGVHYLPFNLPDVAPERVGAMLTEIRTLLDEGRLGAPPPVRRRPLREAPAALGELSRGATVGKTVLVPQRPLDPDGTVLITGGTGTLGAAVARHLATEHGVRRLLLSGRSGPEAPGAADLTTELTGLGAEVEVRACDAADRAQAAALLDAVPPDRPLTAVVHAAGVLEDATLAGLTPAQLDRVLAAKVDGAWHLHELTAGADLSAFVLFSSAVGVLGAAGQAGYGAANAFLDGLAHHRAARGLPATSLSWGLWARPSGMTGHLSEDGAAVAARRSGLEPMGTSHALGLLDTALALDRPHVIPARIAARGGGAPRTGPALPQAARAADPAAAAHADPSGLPDDPEDRRAALLELVTEHAAAVLGLTSATALRPGRQLTEAGIDSLTAVELRNRLNAATGLRLPATVLFDHPTPDALAAALASRMAGDDTAGDHAAPTDRTGTGPGTGGEPGPGGGAPPDGRGIDAMSLDDLVDLALTDDATRFPDSR</sequence>
<dbReference type="PROSITE" id="PS52019">
    <property type="entry name" value="PKS_MFAS_DH"/>
    <property type="match status" value="1"/>
</dbReference>
<evidence type="ECO:0000256" key="3">
    <source>
        <dbReference type="ARBA" id="ARBA00022679"/>
    </source>
</evidence>
<dbReference type="InterPro" id="IPR020843">
    <property type="entry name" value="ER"/>
</dbReference>
<feature type="compositionally biased region" description="Basic and acidic residues" evidence="7">
    <location>
        <begin position="949"/>
        <end position="959"/>
    </location>
</feature>
<dbReference type="RefSeq" id="WP_184638486.1">
    <property type="nucleotide sequence ID" value="NZ_BAABKT010000038.1"/>
</dbReference>
<dbReference type="InterPro" id="IPR013968">
    <property type="entry name" value="PKS_KR"/>
</dbReference>
<keyword evidence="5" id="KW-0012">Acyltransferase</keyword>
<dbReference type="InterPro" id="IPR011032">
    <property type="entry name" value="GroES-like_sf"/>
</dbReference>
<feature type="domain" description="Carrier" evidence="8">
    <location>
        <begin position="957"/>
        <end position="1035"/>
    </location>
</feature>
<proteinExistence type="predicted"/>
<evidence type="ECO:0000256" key="6">
    <source>
        <dbReference type="PROSITE-ProRule" id="PRU01363"/>
    </source>
</evidence>
<dbReference type="InterPro" id="IPR018201">
    <property type="entry name" value="Ketoacyl_synth_AS"/>
</dbReference>
<comment type="caution">
    <text evidence="11">The sequence shown here is derived from an EMBL/GenBank/DDBJ whole genome shotgun (WGS) entry which is preliminary data.</text>
</comment>
<dbReference type="GO" id="GO:0006633">
    <property type="term" value="P:fatty acid biosynthetic process"/>
    <property type="evidence" value="ECO:0007669"/>
    <property type="project" value="InterPro"/>
</dbReference>
<organism evidence="11 12">
    <name type="scientific">Streptomonospora salina</name>
    <dbReference type="NCBI Taxonomy" id="104205"/>
    <lineage>
        <taxon>Bacteria</taxon>
        <taxon>Bacillati</taxon>
        <taxon>Actinomycetota</taxon>
        <taxon>Actinomycetes</taxon>
        <taxon>Streptosporangiales</taxon>
        <taxon>Nocardiopsidaceae</taxon>
        <taxon>Streptomonospora</taxon>
    </lineage>
</organism>
<keyword evidence="3 11" id="KW-0808">Transferase</keyword>
<dbReference type="SMART" id="SM00825">
    <property type="entry name" value="PKS_KS"/>
    <property type="match status" value="2"/>
</dbReference>
<dbReference type="Gene3D" id="3.40.366.10">
    <property type="entry name" value="Malonyl-Coenzyme A Acyl Carrier Protein, domain 2"/>
    <property type="match status" value="2"/>
</dbReference>
<dbReference type="PROSITE" id="PS00012">
    <property type="entry name" value="PHOSPHOPANTETHEINE"/>
    <property type="match status" value="2"/>
</dbReference>
<dbReference type="Pfam" id="PF08659">
    <property type="entry name" value="KR"/>
    <property type="match status" value="1"/>
</dbReference>
<gene>
    <name evidence="11" type="ORF">HNR25_004563</name>
</gene>
<feature type="compositionally biased region" description="Low complexity" evidence="7">
    <location>
        <begin position="923"/>
        <end position="933"/>
    </location>
</feature>
<dbReference type="Pfam" id="PF00550">
    <property type="entry name" value="PP-binding"/>
    <property type="match status" value="2"/>
</dbReference>
<dbReference type="InterPro" id="IPR016036">
    <property type="entry name" value="Malonyl_transacylase_ACP-bd"/>
</dbReference>
<dbReference type="SUPFAM" id="SSF53901">
    <property type="entry name" value="Thiolase-like"/>
    <property type="match status" value="2"/>
</dbReference>
<protein>
    <submittedName>
        <fullName evidence="11">Acyl transferase domain-containing protein/NADPH:quinone reductase-like Zn-dependent oxidoreductase/aryl carrier-like protein</fullName>
    </submittedName>
</protein>
<dbReference type="GO" id="GO:0016491">
    <property type="term" value="F:oxidoreductase activity"/>
    <property type="evidence" value="ECO:0007669"/>
    <property type="project" value="InterPro"/>
</dbReference>
<dbReference type="InterPro" id="IPR049551">
    <property type="entry name" value="PKS_DH_C"/>
</dbReference>
<dbReference type="PROSITE" id="PS50075">
    <property type="entry name" value="CARRIER"/>
    <property type="match status" value="2"/>
</dbReference>
<dbReference type="InterPro" id="IPR020806">
    <property type="entry name" value="PKS_PP-bd"/>
</dbReference>
<dbReference type="InterPro" id="IPR036736">
    <property type="entry name" value="ACP-like_sf"/>
</dbReference>
<evidence type="ECO:0000256" key="1">
    <source>
        <dbReference type="ARBA" id="ARBA00022450"/>
    </source>
</evidence>
<feature type="region of interest" description="C-terminal hotdog fold" evidence="6">
    <location>
        <begin position="2155"/>
        <end position="2293"/>
    </location>
</feature>
<dbReference type="PROSITE" id="PS52004">
    <property type="entry name" value="KS3_2"/>
    <property type="match status" value="2"/>
</dbReference>
<dbReference type="SUPFAM" id="SSF55048">
    <property type="entry name" value="Probable ACP-binding domain of malonyl-CoA ACP transacylase"/>
    <property type="match status" value="2"/>
</dbReference>
<feature type="compositionally biased region" description="Gly residues" evidence="7">
    <location>
        <begin position="3194"/>
        <end position="3209"/>
    </location>
</feature>
<dbReference type="Pfam" id="PF16197">
    <property type="entry name" value="KAsynt_C_assoc"/>
    <property type="match status" value="1"/>
</dbReference>
<keyword evidence="4" id="KW-0511">Multifunctional enzyme</keyword>
<dbReference type="SMART" id="SM00826">
    <property type="entry name" value="PKS_DH"/>
    <property type="match status" value="1"/>
</dbReference>
<dbReference type="GO" id="GO:0004312">
    <property type="term" value="F:fatty acid synthase activity"/>
    <property type="evidence" value="ECO:0007669"/>
    <property type="project" value="TreeGrafter"/>
</dbReference>
<evidence type="ECO:0000256" key="2">
    <source>
        <dbReference type="ARBA" id="ARBA00022553"/>
    </source>
</evidence>
<evidence type="ECO:0000256" key="5">
    <source>
        <dbReference type="ARBA" id="ARBA00023315"/>
    </source>
</evidence>
<dbReference type="SUPFAM" id="SSF50129">
    <property type="entry name" value="GroES-like"/>
    <property type="match status" value="1"/>
</dbReference>
<dbReference type="InterPro" id="IPR009081">
    <property type="entry name" value="PP-bd_ACP"/>
</dbReference>
<dbReference type="Gene3D" id="3.40.50.11460">
    <property type="match status" value="1"/>
</dbReference>
<feature type="region of interest" description="Disordered" evidence="7">
    <location>
        <begin position="3179"/>
        <end position="3220"/>
    </location>
</feature>
<dbReference type="Gene3D" id="3.90.180.10">
    <property type="entry name" value="Medium-chain alcohol dehydrogenases, catalytic domain"/>
    <property type="match status" value="1"/>
</dbReference>
<evidence type="ECO:0000259" key="8">
    <source>
        <dbReference type="PROSITE" id="PS50075"/>
    </source>
</evidence>
<dbReference type="Pfam" id="PF21089">
    <property type="entry name" value="PKS_DH_N"/>
    <property type="match status" value="1"/>
</dbReference>
<evidence type="ECO:0000259" key="10">
    <source>
        <dbReference type="PROSITE" id="PS52019"/>
    </source>
</evidence>
<dbReference type="SUPFAM" id="SSF52151">
    <property type="entry name" value="FabD/lysophospholipase-like"/>
    <property type="match status" value="2"/>
</dbReference>
<dbReference type="InterPro" id="IPR001227">
    <property type="entry name" value="Ac_transferase_dom_sf"/>
</dbReference>
<dbReference type="GO" id="GO:0031177">
    <property type="term" value="F:phosphopantetheine binding"/>
    <property type="evidence" value="ECO:0007669"/>
    <property type="project" value="InterPro"/>
</dbReference>
<feature type="domain" description="Ketosynthase family 3 (KS3)" evidence="9">
    <location>
        <begin position="19"/>
        <end position="430"/>
    </location>
</feature>
<dbReference type="Pfam" id="PF22621">
    <property type="entry name" value="CurL-like_PKS_C"/>
    <property type="match status" value="1"/>
</dbReference>
<dbReference type="InterPro" id="IPR014030">
    <property type="entry name" value="Ketoacyl_synth_N"/>
</dbReference>
<dbReference type="InterPro" id="IPR014043">
    <property type="entry name" value="Acyl_transferase_dom"/>
</dbReference>
<dbReference type="InterPro" id="IPR014031">
    <property type="entry name" value="Ketoacyl_synth_C"/>
</dbReference>
<accession>A0A841ECI4</accession>
<dbReference type="Pfam" id="PF00698">
    <property type="entry name" value="Acyl_transf_1"/>
    <property type="match status" value="2"/>
</dbReference>
<dbReference type="InterPro" id="IPR020807">
    <property type="entry name" value="PKS_DH"/>
</dbReference>
<dbReference type="Gene3D" id="3.40.47.10">
    <property type="match status" value="2"/>
</dbReference>
<feature type="active site" description="Proton donor; for dehydratase activity" evidence="6">
    <location>
        <position position="2216"/>
    </location>
</feature>
<evidence type="ECO:0000259" key="9">
    <source>
        <dbReference type="PROSITE" id="PS52004"/>
    </source>
</evidence>
<dbReference type="CDD" id="cd05195">
    <property type="entry name" value="enoyl_red"/>
    <property type="match status" value="1"/>
</dbReference>
<feature type="region of interest" description="Disordered" evidence="7">
    <location>
        <begin position="904"/>
        <end position="959"/>
    </location>
</feature>
<reference evidence="11 12" key="1">
    <citation type="submission" date="2020-08" db="EMBL/GenBank/DDBJ databases">
        <title>Sequencing the genomes of 1000 actinobacteria strains.</title>
        <authorList>
            <person name="Klenk H.-P."/>
        </authorList>
    </citation>
    <scope>NUCLEOTIDE SEQUENCE [LARGE SCALE GENOMIC DNA]</scope>
    <source>
        <strain evidence="11 12">DSM 44593</strain>
    </source>
</reference>
<dbReference type="Pfam" id="PF13602">
    <property type="entry name" value="ADH_zinc_N_2"/>
    <property type="match status" value="1"/>
</dbReference>
<dbReference type="CDD" id="cd08956">
    <property type="entry name" value="KR_3_FAS_SDR_x"/>
    <property type="match status" value="1"/>
</dbReference>
<dbReference type="SUPFAM" id="SSF51735">
    <property type="entry name" value="NAD(P)-binding Rossmann-fold domains"/>
    <property type="match status" value="3"/>
</dbReference>
<dbReference type="InterPro" id="IPR057326">
    <property type="entry name" value="KR_dom"/>
</dbReference>
<feature type="region of interest" description="Disordered" evidence="7">
    <location>
        <begin position="2487"/>
        <end position="2506"/>
    </location>
</feature>
<dbReference type="InterPro" id="IPR016035">
    <property type="entry name" value="Acyl_Trfase/lysoPLipase"/>
</dbReference>
<dbReference type="InterPro" id="IPR049552">
    <property type="entry name" value="PKS_DH_N"/>
</dbReference>
<dbReference type="InterPro" id="IPR049900">
    <property type="entry name" value="PKS_mFAS_DH"/>
</dbReference>
<dbReference type="InterPro" id="IPR050091">
    <property type="entry name" value="PKS_NRPS_Biosynth_Enz"/>
</dbReference>
<dbReference type="SMART" id="SM00827">
    <property type="entry name" value="PKS_AT"/>
    <property type="match status" value="2"/>
</dbReference>
<evidence type="ECO:0000313" key="12">
    <source>
        <dbReference type="Proteomes" id="UP000578077"/>
    </source>
</evidence>
<dbReference type="SUPFAM" id="SSF47336">
    <property type="entry name" value="ACP-like"/>
    <property type="match status" value="2"/>
</dbReference>
<dbReference type="InterPro" id="IPR013154">
    <property type="entry name" value="ADH-like_N"/>
</dbReference>
<dbReference type="PROSITE" id="PS00606">
    <property type="entry name" value="KS3_1"/>
    <property type="match status" value="1"/>
</dbReference>
<dbReference type="Gene3D" id="3.40.50.720">
    <property type="entry name" value="NAD(P)-binding Rossmann-like Domain"/>
    <property type="match status" value="1"/>
</dbReference>
<feature type="compositionally biased region" description="Basic and acidic residues" evidence="7">
    <location>
        <begin position="446"/>
        <end position="455"/>
    </location>
</feature>
<dbReference type="InterPro" id="IPR006162">
    <property type="entry name" value="Ppantetheine_attach_site"/>
</dbReference>
<name>A0A841ECI4_9ACTN</name>
<dbReference type="EMBL" id="JACHLY010000001">
    <property type="protein sequence ID" value="MBB6000812.1"/>
    <property type="molecule type" value="Genomic_DNA"/>
</dbReference>
<dbReference type="SMART" id="SM00823">
    <property type="entry name" value="PKS_PP"/>
    <property type="match status" value="2"/>
</dbReference>
<dbReference type="SMART" id="SM01294">
    <property type="entry name" value="PKS_PP_betabranch"/>
    <property type="match status" value="2"/>
</dbReference>
<dbReference type="InterPro" id="IPR036291">
    <property type="entry name" value="NAD(P)-bd_dom_sf"/>
</dbReference>
<dbReference type="Pfam" id="PF02801">
    <property type="entry name" value="Ketoacyl-synt_C"/>
    <property type="match status" value="2"/>
</dbReference>
<dbReference type="Gene3D" id="3.30.70.3290">
    <property type="match status" value="2"/>
</dbReference>
<feature type="domain" description="Carrier" evidence="8">
    <location>
        <begin position="3101"/>
        <end position="3176"/>
    </location>
</feature>
<feature type="domain" description="Ketosynthase family 3 (KS3)" evidence="9">
    <location>
        <begin position="1054"/>
        <end position="1482"/>
    </location>
</feature>
<dbReference type="PANTHER" id="PTHR43775:SF51">
    <property type="entry name" value="INACTIVE PHENOLPHTHIOCEROL SYNTHESIS POLYKETIDE SYNTHASE TYPE I PKS1-RELATED"/>
    <property type="match status" value="1"/>
</dbReference>
<feature type="compositionally biased region" description="Low complexity" evidence="7">
    <location>
        <begin position="904"/>
        <end position="916"/>
    </location>
</feature>
<dbReference type="SMART" id="SM00822">
    <property type="entry name" value="PKS_KR"/>
    <property type="match status" value="1"/>
</dbReference>
<keyword evidence="1" id="KW-0596">Phosphopantetheine</keyword>
<dbReference type="Pfam" id="PF00109">
    <property type="entry name" value="ketoacyl-synt"/>
    <property type="match status" value="2"/>
</dbReference>
<dbReference type="Gene3D" id="1.10.1200.10">
    <property type="entry name" value="ACP-like"/>
    <property type="match status" value="2"/>
</dbReference>
<feature type="region of interest" description="Disordered" evidence="7">
    <location>
        <begin position="1505"/>
        <end position="1558"/>
    </location>
</feature>
<dbReference type="FunFam" id="1.10.1200.10:FF:000007">
    <property type="entry name" value="Probable polyketide synthase pks17"/>
    <property type="match status" value="1"/>
</dbReference>
<dbReference type="FunFam" id="3.40.366.10:FF:000002">
    <property type="entry name" value="Probable polyketide synthase 2"/>
    <property type="match status" value="1"/>
</dbReference>
<feature type="active site" description="Proton acceptor; for dehydratase activity" evidence="6">
    <location>
        <position position="2048"/>
    </location>
</feature>
<dbReference type="Pfam" id="PF14765">
    <property type="entry name" value="PS-DH"/>
    <property type="match status" value="1"/>
</dbReference>
<evidence type="ECO:0000256" key="4">
    <source>
        <dbReference type="ARBA" id="ARBA00023268"/>
    </source>
</evidence>
<dbReference type="PANTHER" id="PTHR43775">
    <property type="entry name" value="FATTY ACID SYNTHASE"/>
    <property type="match status" value="1"/>
</dbReference>
<dbReference type="InterPro" id="IPR016039">
    <property type="entry name" value="Thiolase-like"/>
</dbReference>
<keyword evidence="2" id="KW-0597">Phosphoprotein</keyword>
<evidence type="ECO:0000313" key="11">
    <source>
        <dbReference type="EMBL" id="MBB6000812.1"/>
    </source>
</evidence>
<dbReference type="GO" id="GO:0004315">
    <property type="term" value="F:3-oxoacyl-[acyl-carrier-protein] synthase activity"/>
    <property type="evidence" value="ECO:0007669"/>
    <property type="project" value="InterPro"/>
</dbReference>
<dbReference type="Proteomes" id="UP000578077">
    <property type="component" value="Unassembled WGS sequence"/>
</dbReference>
<dbReference type="Pfam" id="PF08240">
    <property type="entry name" value="ADH_N"/>
    <property type="match status" value="1"/>
</dbReference>
<dbReference type="InterPro" id="IPR020841">
    <property type="entry name" value="PKS_Beta-ketoAc_synthase_dom"/>
</dbReference>
<dbReference type="Gene3D" id="3.10.129.110">
    <property type="entry name" value="Polyketide synthase dehydratase"/>
    <property type="match status" value="1"/>
</dbReference>
<feature type="region of interest" description="Disordered" evidence="7">
    <location>
        <begin position="2120"/>
        <end position="2154"/>
    </location>
</feature>
<feature type="domain" description="PKS/mFAS DH" evidence="10">
    <location>
        <begin position="2017"/>
        <end position="2293"/>
    </location>
</feature>
<dbReference type="InterPro" id="IPR042104">
    <property type="entry name" value="PKS_dehydratase_sf"/>
</dbReference>
<dbReference type="InterPro" id="IPR032821">
    <property type="entry name" value="PKS_assoc"/>
</dbReference>
<dbReference type="CDD" id="cd00833">
    <property type="entry name" value="PKS"/>
    <property type="match status" value="2"/>
</dbReference>
<keyword evidence="12" id="KW-1185">Reference proteome</keyword>
<feature type="region of interest" description="Disordered" evidence="7">
    <location>
        <begin position="429"/>
        <end position="459"/>
    </location>
</feature>
<feature type="region of interest" description="N-terminal hotdog fold" evidence="6">
    <location>
        <begin position="2017"/>
        <end position="2140"/>
    </location>
</feature>
<dbReference type="SMART" id="SM00829">
    <property type="entry name" value="PKS_ER"/>
    <property type="match status" value="1"/>
</dbReference>
<feature type="compositionally biased region" description="Low complexity" evidence="7">
    <location>
        <begin position="1514"/>
        <end position="1536"/>
    </location>
</feature>
<dbReference type="FunFam" id="3.40.47.10:FF:000019">
    <property type="entry name" value="Polyketide synthase type I"/>
    <property type="match status" value="1"/>
</dbReference>
<evidence type="ECO:0000256" key="7">
    <source>
        <dbReference type="SAM" id="MobiDB-lite"/>
    </source>
</evidence>